<dbReference type="AlphaFoldDB" id="Q5Z5J6"/>
<gene>
    <name evidence="1" type="primary">P0620D11.38</name>
</gene>
<protein>
    <submittedName>
        <fullName evidence="1">Uncharacterized protein</fullName>
    </submittedName>
</protein>
<dbReference type="EMBL" id="AP005658">
    <property type="protein sequence ID" value="BAD62058.1"/>
    <property type="molecule type" value="Genomic_DNA"/>
</dbReference>
<name>Q5Z5J6_ORYSJ</name>
<sequence length="62" mass="6829">MELKNTLSTSSGISANQAHARQRDLAIVAGEAKLLLRHGEELTEDRYAKQLPVVPAVPIYRT</sequence>
<proteinExistence type="predicted"/>
<reference evidence="2" key="2">
    <citation type="journal article" date="2008" name="Nucleic Acids Res.">
        <title>The rice annotation project database (RAP-DB): 2008 update.</title>
        <authorList>
            <consortium name="The rice annotation project (RAP)"/>
        </authorList>
    </citation>
    <scope>GENOME REANNOTATION</scope>
    <source>
        <strain evidence="2">cv. Nipponbare</strain>
    </source>
</reference>
<reference evidence="2" key="1">
    <citation type="journal article" date="2005" name="Nature">
        <title>The map-based sequence of the rice genome.</title>
        <authorList>
            <consortium name="International rice genome sequencing project (IRGSP)"/>
            <person name="Matsumoto T."/>
            <person name="Wu J."/>
            <person name="Kanamori H."/>
            <person name="Katayose Y."/>
            <person name="Fujisawa M."/>
            <person name="Namiki N."/>
            <person name="Mizuno H."/>
            <person name="Yamamoto K."/>
            <person name="Antonio B.A."/>
            <person name="Baba T."/>
            <person name="Sakata K."/>
            <person name="Nagamura Y."/>
            <person name="Aoki H."/>
            <person name="Arikawa K."/>
            <person name="Arita K."/>
            <person name="Bito T."/>
            <person name="Chiden Y."/>
            <person name="Fujitsuka N."/>
            <person name="Fukunaka R."/>
            <person name="Hamada M."/>
            <person name="Harada C."/>
            <person name="Hayashi A."/>
            <person name="Hijishita S."/>
            <person name="Honda M."/>
            <person name="Hosokawa S."/>
            <person name="Ichikawa Y."/>
            <person name="Idonuma A."/>
            <person name="Iijima M."/>
            <person name="Ikeda M."/>
            <person name="Ikeno M."/>
            <person name="Ito K."/>
            <person name="Ito S."/>
            <person name="Ito T."/>
            <person name="Ito Y."/>
            <person name="Ito Y."/>
            <person name="Iwabuchi A."/>
            <person name="Kamiya K."/>
            <person name="Karasawa W."/>
            <person name="Kurita K."/>
            <person name="Katagiri S."/>
            <person name="Kikuta A."/>
            <person name="Kobayashi H."/>
            <person name="Kobayashi N."/>
            <person name="Machita K."/>
            <person name="Maehara T."/>
            <person name="Masukawa M."/>
            <person name="Mizubayashi T."/>
            <person name="Mukai Y."/>
            <person name="Nagasaki H."/>
            <person name="Nagata Y."/>
            <person name="Naito S."/>
            <person name="Nakashima M."/>
            <person name="Nakama Y."/>
            <person name="Nakamichi Y."/>
            <person name="Nakamura M."/>
            <person name="Meguro A."/>
            <person name="Negishi M."/>
            <person name="Ohta I."/>
            <person name="Ohta T."/>
            <person name="Okamoto M."/>
            <person name="Ono N."/>
            <person name="Saji S."/>
            <person name="Sakaguchi M."/>
            <person name="Sakai K."/>
            <person name="Shibata M."/>
            <person name="Shimokawa T."/>
            <person name="Song J."/>
            <person name="Takazaki Y."/>
            <person name="Terasawa K."/>
            <person name="Tsugane M."/>
            <person name="Tsuji K."/>
            <person name="Ueda S."/>
            <person name="Waki K."/>
            <person name="Yamagata H."/>
            <person name="Yamamoto M."/>
            <person name="Yamamoto S."/>
            <person name="Yamane H."/>
            <person name="Yoshiki S."/>
            <person name="Yoshihara R."/>
            <person name="Yukawa K."/>
            <person name="Zhong H."/>
            <person name="Yano M."/>
            <person name="Yuan Q."/>
            <person name="Ouyang S."/>
            <person name="Liu J."/>
            <person name="Jones K.M."/>
            <person name="Gansberger K."/>
            <person name="Moffat K."/>
            <person name="Hill J."/>
            <person name="Bera J."/>
            <person name="Fadrosh D."/>
            <person name="Jin S."/>
            <person name="Johri S."/>
            <person name="Kim M."/>
            <person name="Overton L."/>
            <person name="Reardon M."/>
            <person name="Tsitrin T."/>
            <person name="Vuong H."/>
            <person name="Weaver B."/>
            <person name="Ciecko A."/>
            <person name="Tallon L."/>
            <person name="Jackson J."/>
            <person name="Pai G."/>
            <person name="Aken S.V."/>
            <person name="Utterback T."/>
            <person name="Reidmuller S."/>
            <person name="Feldblyum T."/>
            <person name="Hsiao J."/>
            <person name="Zismann V."/>
            <person name="Iobst S."/>
            <person name="de Vazeille A.R."/>
            <person name="Buell C.R."/>
            <person name="Ying K."/>
            <person name="Li Y."/>
            <person name="Lu T."/>
            <person name="Huang Y."/>
            <person name="Zhao Q."/>
            <person name="Feng Q."/>
            <person name="Zhang L."/>
            <person name="Zhu J."/>
            <person name="Weng Q."/>
            <person name="Mu J."/>
            <person name="Lu Y."/>
            <person name="Fan D."/>
            <person name="Liu Y."/>
            <person name="Guan J."/>
            <person name="Zhang Y."/>
            <person name="Yu S."/>
            <person name="Liu X."/>
            <person name="Zhang Y."/>
            <person name="Hong G."/>
            <person name="Han B."/>
            <person name="Choisne N."/>
            <person name="Demange N."/>
            <person name="Orjeda G."/>
            <person name="Samain S."/>
            <person name="Cattolico L."/>
            <person name="Pelletier E."/>
            <person name="Couloux A."/>
            <person name="Segurens B."/>
            <person name="Wincker P."/>
            <person name="D'Hont A."/>
            <person name="Scarpelli C."/>
            <person name="Weissenbach J."/>
            <person name="Salanoubat M."/>
            <person name="Quetier F."/>
            <person name="Yu Y."/>
            <person name="Kim H.R."/>
            <person name="Rambo T."/>
            <person name="Currie J."/>
            <person name="Collura K."/>
            <person name="Luo M."/>
            <person name="Yang T."/>
            <person name="Ammiraju J.S.S."/>
            <person name="Engler F."/>
            <person name="Soderlund C."/>
            <person name="Wing R.A."/>
            <person name="Palmer L.E."/>
            <person name="de la Bastide M."/>
            <person name="Spiegel L."/>
            <person name="Nascimento L."/>
            <person name="Zutavern T."/>
            <person name="O'Shaughnessy A."/>
            <person name="Dike S."/>
            <person name="Dedhia N."/>
            <person name="Preston R."/>
            <person name="Balija V."/>
            <person name="McCombie W.R."/>
            <person name="Chow T."/>
            <person name="Chen H."/>
            <person name="Chung M."/>
            <person name="Chen C."/>
            <person name="Shaw J."/>
            <person name="Wu H."/>
            <person name="Hsiao K."/>
            <person name="Chao Y."/>
            <person name="Chu M."/>
            <person name="Cheng C."/>
            <person name="Hour A."/>
            <person name="Lee P."/>
            <person name="Lin S."/>
            <person name="Lin Y."/>
            <person name="Liou J."/>
            <person name="Liu S."/>
            <person name="Hsing Y."/>
            <person name="Raghuvanshi S."/>
            <person name="Mohanty A."/>
            <person name="Bharti A.K."/>
            <person name="Gaur A."/>
            <person name="Gupta V."/>
            <person name="Kumar D."/>
            <person name="Ravi V."/>
            <person name="Vij S."/>
            <person name="Kapur A."/>
            <person name="Khurana P."/>
            <person name="Khurana P."/>
            <person name="Khurana J.P."/>
            <person name="Tyagi A.K."/>
            <person name="Gaikwad K."/>
            <person name="Singh A."/>
            <person name="Dalal V."/>
            <person name="Srivastava S."/>
            <person name="Dixit A."/>
            <person name="Pal A.K."/>
            <person name="Ghazi I.A."/>
            <person name="Yadav M."/>
            <person name="Pandit A."/>
            <person name="Bhargava A."/>
            <person name="Sureshbabu K."/>
            <person name="Batra K."/>
            <person name="Sharma T.R."/>
            <person name="Mohapatra T."/>
            <person name="Singh N.K."/>
            <person name="Messing J."/>
            <person name="Nelson A.B."/>
            <person name="Fuks G."/>
            <person name="Kavchok S."/>
            <person name="Keizer G."/>
            <person name="Linton E."/>
            <person name="Llaca V."/>
            <person name="Song R."/>
            <person name="Tanyolac B."/>
            <person name="Young S."/>
            <person name="Ho-Il K."/>
            <person name="Hahn J.H."/>
            <person name="Sangsakoo G."/>
            <person name="Vanavichit A."/>
            <person name="de Mattos Luiz.A.T."/>
            <person name="Zimmer P.D."/>
            <person name="Malone G."/>
            <person name="Dellagostin O."/>
            <person name="de Oliveira A.C."/>
            <person name="Bevan M."/>
            <person name="Bancroft I."/>
            <person name="Minx P."/>
            <person name="Cordum H."/>
            <person name="Wilson R."/>
            <person name="Cheng Z."/>
            <person name="Jin W."/>
            <person name="Jiang J."/>
            <person name="Leong S.A."/>
            <person name="Iwama H."/>
            <person name="Gojobori T."/>
            <person name="Itoh T."/>
            <person name="Niimura Y."/>
            <person name="Fujii Y."/>
            <person name="Habara T."/>
            <person name="Sakai H."/>
            <person name="Sato Y."/>
            <person name="Wilson G."/>
            <person name="Kumar K."/>
            <person name="McCouch S."/>
            <person name="Juretic N."/>
            <person name="Hoen D."/>
            <person name="Wright S."/>
            <person name="Bruskiewich R."/>
            <person name="Bureau T."/>
            <person name="Miyao A."/>
            <person name="Hirochika H."/>
            <person name="Nishikawa T."/>
            <person name="Kadowaki K."/>
            <person name="Sugiura M."/>
            <person name="Burr B."/>
            <person name="Sasaki T."/>
        </authorList>
    </citation>
    <scope>NUCLEOTIDE SEQUENCE [LARGE SCALE GENOMIC DNA]</scope>
    <source>
        <strain evidence="2">cv. Nipponbare</strain>
    </source>
</reference>
<organism evidence="1 2">
    <name type="scientific">Oryza sativa subsp. japonica</name>
    <name type="common">Rice</name>
    <dbReference type="NCBI Taxonomy" id="39947"/>
    <lineage>
        <taxon>Eukaryota</taxon>
        <taxon>Viridiplantae</taxon>
        <taxon>Streptophyta</taxon>
        <taxon>Embryophyta</taxon>
        <taxon>Tracheophyta</taxon>
        <taxon>Spermatophyta</taxon>
        <taxon>Magnoliopsida</taxon>
        <taxon>Liliopsida</taxon>
        <taxon>Poales</taxon>
        <taxon>Poaceae</taxon>
        <taxon>BOP clade</taxon>
        <taxon>Oryzoideae</taxon>
        <taxon>Oryzeae</taxon>
        <taxon>Oryzinae</taxon>
        <taxon>Oryza</taxon>
        <taxon>Oryza sativa</taxon>
    </lineage>
</organism>
<evidence type="ECO:0000313" key="2">
    <source>
        <dbReference type="Proteomes" id="UP000000763"/>
    </source>
</evidence>
<accession>Q5Z5J6</accession>
<dbReference type="Proteomes" id="UP000000763">
    <property type="component" value="Chromosome 6"/>
</dbReference>
<evidence type="ECO:0000313" key="1">
    <source>
        <dbReference type="EMBL" id="BAD62058.1"/>
    </source>
</evidence>